<dbReference type="STRING" id="1423776.FD04_GL000444"/>
<reference evidence="3 4" key="1">
    <citation type="journal article" date="2015" name="Genome Announc.">
        <title>Expanding the biotechnology potential of lactobacilli through comparative genomics of 213 strains and associated genera.</title>
        <authorList>
            <person name="Sun Z."/>
            <person name="Harris H.M."/>
            <person name="McCann A."/>
            <person name="Guo C."/>
            <person name="Argimon S."/>
            <person name="Zhang W."/>
            <person name="Yang X."/>
            <person name="Jeffery I.B."/>
            <person name="Cooney J.C."/>
            <person name="Kagawa T.F."/>
            <person name="Liu W."/>
            <person name="Song Y."/>
            <person name="Salvetti E."/>
            <person name="Wrobel A."/>
            <person name="Rasinkangas P."/>
            <person name="Parkhill J."/>
            <person name="Rea M.C."/>
            <person name="O'Sullivan O."/>
            <person name="Ritari J."/>
            <person name="Douillard F.P."/>
            <person name="Paul Ross R."/>
            <person name="Yang R."/>
            <person name="Briner A.E."/>
            <person name="Felis G.E."/>
            <person name="de Vos W.M."/>
            <person name="Barrangou R."/>
            <person name="Klaenhammer T.R."/>
            <person name="Caufield P.W."/>
            <person name="Cui Y."/>
            <person name="Zhang H."/>
            <person name="O'Toole P.W."/>
        </authorList>
    </citation>
    <scope>NUCLEOTIDE SEQUENCE [LARGE SCALE GENOMIC DNA]</scope>
    <source>
        <strain evidence="3 4">DSM 19909</strain>
    </source>
</reference>
<protein>
    <recommendedName>
        <fullName evidence="2">LiaF transmembrane domain-containing protein</fullName>
    </recommendedName>
</protein>
<organism evidence="3 4">
    <name type="scientific">Secundilactobacillus odoratitofui DSM 19909 = JCM 15043</name>
    <dbReference type="NCBI Taxonomy" id="1423776"/>
    <lineage>
        <taxon>Bacteria</taxon>
        <taxon>Bacillati</taxon>
        <taxon>Bacillota</taxon>
        <taxon>Bacilli</taxon>
        <taxon>Lactobacillales</taxon>
        <taxon>Lactobacillaceae</taxon>
        <taxon>Secundilactobacillus</taxon>
    </lineage>
</organism>
<dbReference type="AlphaFoldDB" id="A0A0R1LZT9"/>
<dbReference type="OrthoDB" id="2249781at2"/>
<keyword evidence="4" id="KW-1185">Reference proteome</keyword>
<accession>A0A0R1LZT9</accession>
<feature type="domain" description="LiaF transmembrane" evidence="2">
    <location>
        <begin position="7"/>
        <end position="102"/>
    </location>
</feature>
<feature type="transmembrane region" description="Helical" evidence="1">
    <location>
        <begin position="6"/>
        <end position="29"/>
    </location>
</feature>
<dbReference type="InterPro" id="IPR054331">
    <property type="entry name" value="LiaF_TM"/>
</dbReference>
<dbReference type="PATRIC" id="fig|1423776.4.peg.449"/>
<dbReference type="RefSeq" id="WP_056947169.1">
    <property type="nucleotide sequence ID" value="NZ_AZEE01000027.1"/>
</dbReference>
<evidence type="ECO:0000313" key="4">
    <source>
        <dbReference type="Proteomes" id="UP000051160"/>
    </source>
</evidence>
<comment type="caution">
    <text evidence="3">The sequence shown here is derived from an EMBL/GenBank/DDBJ whole genome shotgun (WGS) entry which is preliminary data.</text>
</comment>
<keyword evidence="1" id="KW-0472">Membrane</keyword>
<gene>
    <name evidence="3" type="ORF">FD04_GL000444</name>
</gene>
<evidence type="ECO:0000256" key="1">
    <source>
        <dbReference type="SAM" id="Phobius"/>
    </source>
</evidence>
<evidence type="ECO:0000313" key="3">
    <source>
        <dbReference type="EMBL" id="KRK98708.1"/>
    </source>
</evidence>
<sequence length="251" mass="27721">MRSRNWFWGTFFILGAILLGVSQMGLISYHLGFWTVIATLVLAGALIQSLIMLSIGGTVFSVAFLSILYAGPLGIAKLAPWTILGIAILLTIGLSIIFFRPRHNWWLKQMKNAGKGHHHWHGGPHANGFHHGGMVDTETVSSDATQVDIESRMSNSIRYVQGDDIEQVNIVSDMSGVKVYFEHADLVDDAVINVNARLSGIELYIPREWHIVNEIGAMLSGVQDYGEDTVITKTIYLRGQASLSGLNIRYV</sequence>
<dbReference type="Proteomes" id="UP000051160">
    <property type="component" value="Unassembled WGS sequence"/>
</dbReference>
<keyword evidence="1" id="KW-1133">Transmembrane helix</keyword>
<feature type="transmembrane region" description="Helical" evidence="1">
    <location>
        <begin position="81"/>
        <end position="99"/>
    </location>
</feature>
<keyword evidence="1" id="KW-0812">Transmembrane</keyword>
<evidence type="ECO:0000259" key="2">
    <source>
        <dbReference type="Pfam" id="PF22570"/>
    </source>
</evidence>
<dbReference type="Pfam" id="PF22570">
    <property type="entry name" value="LiaF-TM"/>
    <property type="match status" value="1"/>
</dbReference>
<feature type="transmembrane region" description="Helical" evidence="1">
    <location>
        <begin position="36"/>
        <end position="69"/>
    </location>
</feature>
<name>A0A0R1LZT9_9LACO</name>
<proteinExistence type="predicted"/>
<dbReference type="EMBL" id="AZEE01000027">
    <property type="protein sequence ID" value="KRK98708.1"/>
    <property type="molecule type" value="Genomic_DNA"/>
</dbReference>